<name>A0ABY4FVV4_9MICO</name>
<evidence type="ECO:0000259" key="1">
    <source>
        <dbReference type="Pfam" id="PF04480"/>
    </source>
</evidence>
<keyword evidence="3" id="KW-1185">Reference proteome</keyword>
<dbReference type="SUPFAM" id="SSF52980">
    <property type="entry name" value="Restriction endonuclease-like"/>
    <property type="match status" value="1"/>
</dbReference>
<evidence type="ECO:0000313" key="2">
    <source>
        <dbReference type="EMBL" id="UOQ60438.1"/>
    </source>
</evidence>
<feature type="domain" description="DUF559" evidence="1">
    <location>
        <begin position="168"/>
        <end position="251"/>
    </location>
</feature>
<gene>
    <name evidence="2" type="ORF">MUN76_00155</name>
</gene>
<reference evidence="2 3" key="1">
    <citation type="submission" date="2022-04" db="EMBL/GenBank/DDBJ databases">
        <title>Leucobacter sp. isolated from rhizosphere of onion.</title>
        <authorList>
            <person name="Won M."/>
            <person name="Lee C.-M."/>
            <person name="Woen H.-Y."/>
            <person name="Kwon S.-W."/>
        </authorList>
    </citation>
    <scope>NUCLEOTIDE SEQUENCE [LARGE SCALE GENOMIC DNA]</scope>
    <source>
        <strain evidence="2 3">H25R-14</strain>
    </source>
</reference>
<dbReference type="Gene3D" id="3.40.960.10">
    <property type="entry name" value="VSR Endonuclease"/>
    <property type="match status" value="1"/>
</dbReference>
<proteinExistence type="predicted"/>
<dbReference type="RefSeq" id="WP_244686069.1">
    <property type="nucleotide sequence ID" value="NZ_CP095043.1"/>
</dbReference>
<accession>A0ABY4FVV4</accession>
<dbReference type="InterPro" id="IPR007569">
    <property type="entry name" value="DUF559"/>
</dbReference>
<protein>
    <submittedName>
        <fullName evidence="2">DUF559 domain-containing protein</fullName>
    </submittedName>
</protein>
<dbReference type="Proteomes" id="UP000831775">
    <property type="component" value="Chromosome"/>
</dbReference>
<sequence length="281" mass="30677">MLVEAGFSYRTIRAMCAQGELERLRQGWLAVPGSDPELRAAALCGGHLTCVTQARRLGLWVTVPPSELHLAMPPHARKPAHLSELQLHWSRPVVTRDPRDLGDSIVNVLANVARCLPVEDAQATWESALKAGLVTKAVLQRLPLVGVARDLARVANLFADSGLESLVVRRLMRLGLRLRVQTWILGHHVDVLIGDRLVVQIDGGTHVGVQRTSDIRHDAQLVLNGYHVIRVGYVQVMEHWHEVQDLILQAVAQGLSEVTQVEAGTHAGRINHAGGRGAIGA</sequence>
<evidence type="ECO:0000313" key="3">
    <source>
        <dbReference type="Proteomes" id="UP000831775"/>
    </source>
</evidence>
<dbReference type="EMBL" id="CP095043">
    <property type="protein sequence ID" value="UOQ60438.1"/>
    <property type="molecule type" value="Genomic_DNA"/>
</dbReference>
<dbReference type="InterPro" id="IPR011335">
    <property type="entry name" value="Restrct_endonuc-II-like"/>
</dbReference>
<organism evidence="2 3">
    <name type="scientific">Leucobacter rhizosphaerae</name>
    <dbReference type="NCBI Taxonomy" id="2932245"/>
    <lineage>
        <taxon>Bacteria</taxon>
        <taxon>Bacillati</taxon>
        <taxon>Actinomycetota</taxon>
        <taxon>Actinomycetes</taxon>
        <taxon>Micrococcales</taxon>
        <taxon>Microbacteriaceae</taxon>
        <taxon>Leucobacter</taxon>
    </lineage>
</organism>
<dbReference type="Pfam" id="PF04480">
    <property type="entry name" value="DUF559"/>
    <property type="match status" value="1"/>
</dbReference>